<dbReference type="Pfam" id="PF00005">
    <property type="entry name" value="ABC_tran"/>
    <property type="match status" value="1"/>
</dbReference>
<gene>
    <name evidence="4" type="ORF">FHS50_000828</name>
</gene>
<dbReference type="PANTHER" id="PTHR42794">
    <property type="entry name" value="HEMIN IMPORT ATP-BINDING PROTEIN HMUV"/>
    <property type="match status" value="1"/>
</dbReference>
<dbReference type="EMBL" id="JACICF010000001">
    <property type="protein sequence ID" value="MBB3763805.1"/>
    <property type="molecule type" value="Genomic_DNA"/>
</dbReference>
<evidence type="ECO:0000313" key="5">
    <source>
        <dbReference type="Proteomes" id="UP000578569"/>
    </source>
</evidence>
<keyword evidence="5" id="KW-1185">Reference proteome</keyword>
<dbReference type="GO" id="GO:0016887">
    <property type="term" value="F:ATP hydrolysis activity"/>
    <property type="evidence" value="ECO:0007669"/>
    <property type="project" value="InterPro"/>
</dbReference>
<dbReference type="InterPro" id="IPR003593">
    <property type="entry name" value="AAA+_ATPase"/>
</dbReference>
<reference evidence="4 5" key="1">
    <citation type="submission" date="2020-08" db="EMBL/GenBank/DDBJ databases">
        <title>Genomic Encyclopedia of Type Strains, Phase IV (KMG-IV): sequencing the most valuable type-strain genomes for metagenomic binning, comparative biology and taxonomic classification.</title>
        <authorList>
            <person name="Goeker M."/>
        </authorList>
    </citation>
    <scope>NUCLEOTIDE SEQUENCE [LARGE SCALE GENOMIC DNA]</scope>
    <source>
        <strain evidence="4 5">DSM 24194</strain>
    </source>
</reference>
<feature type="domain" description="ABC transporter" evidence="3">
    <location>
        <begin position="1"/>
        <end position="222"/>
    </location>
</feature>
<accession>A0A839Z2J2</accession>
<dbReference type="PANTHER" id="PTHR42794:SF2">
    <property type="entry name" value="ABC TRANSPORTER ATP-BINDING PROTEIN"/>
    <property type="match status" value="1"/>
</dbReference>
<evidence type="ECO:0000256" key="1">
    <source>
        <dbReference type="ARBA" id="ARBA00022741"/>
    </source>
</evidence>
<sequence>MRIEARALRMAGRLSPSDFAAGEGELIGLVGPNGSGKTSFLRGLAGITGEADRLCIDGEPLCSLPPAARAHRIAYLPASRLLEWPIPVSRVLRLSPSPVEEDSVERMVAHLELEPLLDRPSNALSTGERGRVLLGRALALEPSVLLLDEPLANLDPYWVLKVTDLLEDAAAGGTTIIAALHDLALVGRFGRLLLMREGQIIADGKSEKVANEPLFAATFRLHGAAPSWTL</sequence>
<proteinExistence type="predicted"/>
<organism evidence="4 5">
    <name type="scientific">Sphingomicrobium lutaoense</name>
    <dbReference type="NCBI Taxonomy" id="515949"/>
    <lineage>
        <taxon>Bacteria</taxon>
        <taxon>Pseudomonadati</taxon>
        <taxon>Pseudomonadota</taxon>
        <taxon>Alphaproteobacteria</taxon>
        <taxon>Sphingomonadales</taxon>
        <taxon>Sphingomonadaceae</taxon>
        <taxon>Sphingomicrobium</taxon>
    </lineage>
</organism>
<dbReference type="AlphaFoldDB" id="A0A839Z2J2"/>
<dbReference type="Gene3D" id="3.40.50.300">
    <property type="entry name" value="P-loop containing nucleotide triphosphate hydrolases"/>
    <property type="match status" value="1"/>
</dbReference>
<name>A0A839Z2J2_9SPHN</name>
<dbReference type="GO" id="GO:0005524">
    <property type="term" value="F:ATP binding"/>
    <property type="evidence" value="ECO:0007669"/>
    <property type="project" value="UniProtKB-KW"/>
</dbReference>
<evidence type="ECO:0000313" key="4">
    <source>
        <dbReference type="EMBL" id="MBB3763805.1"/>
    </source>
</evidence>
<evidence type="ECO:0000256" key="2">
    <source>
        <dbReference type="ARBA" id="ARBA00022840"/>
    </source>
</evidence>
<dbReference type="SUPFAM" id="SSF52540">
    <property type="entry name" value="P-loop containing nucleoside triphosphate hydrolases"/>
    <property type="match status" value="1"/>
</dbReference>
<dbReference type="InterPro" id="IPR027417">
    <property type="entry name" value="P-loop_NTPase"/>
</dbReference>
<keyword evidence="1" id="KW-0547">Nucleotide-binding</keyword>
<dbReference type="Proteomes" id="UP000578569">
    <property type="component" value="Unassembled WGS sequence"/>
</dbReference>
<evidence type="ECO:0000259" key="3">
    <source>
        <dbReference type="PROSITE" id="PS50893"/>
    </source>
</evidence>
<keyword evidence="2 4" id="KW-0067">ATP-binding</keyword>
<dbReference type="PROSITE" id="PS50893">
    <property type="entry name" value="ABC_TRANSPORTER_2"/>
    <property type="match status" value="1"/>
</dbReference>
<comment type="caution">
    <text evidence="4">The sequence shown here is derived from an EMBL/GenBank/DDBJ whole genome shotgun (WGS) entry which is preliminary data.</text>
</comment>
<protein>
    <submittedName>
        <fullName evidence="4">Iron complex transport system ATP-binding protein</fullName>
    </submittedName>
</protein>
<dbReference type="InterPro" id="IPR003439">
    <property type="entry name" value="ABC_transporter-like_ATP-bd"/>
</dbReference>
<dbReference type="SMART" id="SM00382">
    <property type="entry name" value="AAA"/>
    <property type="match status" value="1"/>
</dbReference>